<reference evidence="3" key="1">
    <citation type="journal article" date="2021" name="Genome Biol. Evol.">
        <title>A High-Quality Reference Genome for a Parasitic Bivalve with Doubly Uniparental Inheritance (Bivalvia: Unionida).</title>
        <authorList>
            <person name="Smith C.H."/>
        </authorList>
    </citation>
    <scope>NUCLEOTIDE SEQUENCE</scope>
    <source>
        <strain evidence="3">CHS0354</strain>
    </source>
</reference>
<evidence type="ECO:0000313" key="3">
    <source>
        <dbReference type="EMBL" id="KAK3582243.1"/>
    </source>
</evidence>
<name>A0AAE0RZ47_9BIVA</name>
<comment type="caution">
    <text evidence="3">The sequence shown here is derived from an EMBL/GenBank/DDBJ whole genome shotgun (WGS) entry which is preliminary data.</text>
</comment>
<feature type="compositionally biased region" description="Basic and acidic residues" evidence="2">
    <location>
        <begin position="830"/>
        <end position="842"/>
    </location>
</feature>
<evidence type="ECO:0000256" key="1">
    <source>
        <dbReference type="SAM" id="Coils"/>
    </source>
</evidence>
<reference evidence="3" key="2">
    <citation type="journal article" date="2021" name="Genome Biol. Evol.">
        <title>Developing a high-quality reference genome for a parasitic bivalve with doubly uniparental inheritance (Bivalvia: Unionida).</title>
        <authorList>
            <person name="Smith C.H."/>
        </authorList>
    </citation>
    <scope>NUCLEOTIDE SEQUENCE</scope>
    <source>
        <strain evidence="3">CHS0354</strain>
        <tissue evidence="3">Mantle</tissue>
    </source>
</reference>
<dbReference type="EMBL" id="JAEAOA010001427">
    <property type="protein sequence ID" value="KAK3582243.1"/>
    <property type="molecule type" value="Genomic_DNA"/>
</dbReference>
<evidence type="ECO:0000313" key="4">
    <source>
        <dbReference type="Proteomes" id="UP001195483"/>
    </source>
</evidence>
<keyword evidence="4" id="KW-1185">Reference proteome</keyword>
<feature type="region of interest" description="Disordered" evidence="2">
    <location>
        <begin position="825"/>
        <end position="851"/>
    </location>
</feature>
<sequence>MNNIQNKDLPTRLVLKVIDKDGFRLPDTPIFLDSSVLDPPDVASFNLKIIPPSYSNIPISVLDENFGDITALEGSQINIQLTTTKPFSSANLYFLSDSSYLKLNNENGTAVGTFKISKNDSYQFKLLDKNQLENKHGATYQIKVIPDLFPNLNVVRPSAAENELSESLKEPLQIEIEDDLGFSSFTLYYQINSSLYFQIDTSFKSIPLPLNGSTNEVTRSLIRTIFYEWNLASEQVVAGDEVKFYFEIADNDAIHGFKKFKSNYFKYKAPTLEELYKSVESKEKDIANQLNKQIYETEMMSKEIERIQNELKQKSKIDWQDKKAIENLIEKQKSIQSKLEETVGSIDETIKRMESRNLLSKETLEKYMEVQELLKNSQIPELQDEMKKLQEKLTSVKENEVREALKSMEFNEDRFKKRLERIKELLLRTQLEKKYDELSKRLSELSAQQNKLTQKINSDNEPKLDPERRKADLINEQAAIQKQLEAFEKAFSNIKEKLSDFQKSDKLPNEEIKQFEEKYSKENPSDDINQVKQSIEKNNLQTASQKSQSASKKLSSLSDALNEIKSSFKKMQKSEIIDALRQAVQNALSISKAQEEIRDNLALEMKDNKLNKSEAQDFAVEQADISELLESLTKDMQKASKRMPTLPSQVNSSLSQAKKEMQGAIDQLDKMNPSESLQKMGNAMSRTNEFADLANDVLEALLSQNGEGGGGEFDLDDISENQKNLNNKTASELDNFLNNTSDMNQRLQGKQGDRMKQLAAQQRMIQQQLQQYKQSQLSKGNQNTVEQMEKIAEDMETTAQGIERDKGEREIVKRQKEILSRLLNASRSLKKQEQDERRESEAPKQTQLLSSPKEMMIQQRSKLQQIMSRIKEYGYSESYEKLIRSYYRILEQKSKETLR</sequence>
<organism evidence="3 4">
    <name type="scientific">Potamilus streckersoni</name>
    <dbReference type="NCBI Taxonomy" id="2493646"/>
    <lineage>
        <taxon>Eukaryota</taxon>
        <taxon>Metazoa</taxon>
        <taxon>Spiralia</taxon>
        <taxon>Lophotrochozoa</taxon>
        <taxon>Mollusca</taxon>
        <taxon>Bivalvia</taxon>
        <taxon>Autobranchia</taxon>
        <taxon>Heteroconchia</taxon>
        <taxon>Palaeoheterodonta</taxon>
        <taxon>Unionida</taxon>
        <taxon>Unionoidea</taxon>
        <taxon>Unionidae</taxon>
        <taxon>Ambleminae</taxon>
        <taxon>Lampsilini</taxon>
        <taxon>Potamilus</taxon>
    </lineage>
</organism>
<accession>A0AAE0RZ47</accession>
<evidence type="ECO:0000256" key="2">
    <source>
        <dbReference type="SAM" id="MobiDB-lite"/>
    </source>
</evidence>
<keyword evidence="1" id="KW-0175">Coiled coil</keyword>
<feature type="coiled-coil region" evidence="1">
    <location>
        <begin position="428"/>
        <end position="490"/>
    </location>
</feature>
<dbReference type="AlphaFoldDB" id="A0AAE0RZ47"/>
<protein>
    <submittedName>
        <fullName evidence="3">Uncharacterized protein</fullName>
    </submittedName>
</protein>
<proteinExistence type="predicted"/>
<dbReference type="Proteomes" id="UP001195483">
    <property type="component" value="Unassembled WGS sequence"/>
</dbReference>
<gene>
    <name evidence="3" type="ORF">CHS0354_023782</name>
</gene>
<reference evidence="3" key="3">
    <citation type="submission" date="2023-05" db="EMBL/GenBank/DDBJ databases">
        <authorList>
            <person name="Smith C.H."/>
        </authorList>
    </citation>
    <scope>NUCLEOTIDE SEQUENCE</scope>
    <source>
        <strain evidence="3">CHS0354</strain>
        <tissue evidence="3">Mantle</tissue>
    </source>
</reference>